<sequence>MYDVVIIGGGPAGLTAALYNARARLKVLVLEQKKLGGQIVITHEIANFPGSVKGEGAETSGPELIERMKEQATNFGAEIEVGKQVETIDFDGKVKTITCHDGTTYETRSVICANGAHPRQIGCPGEQELSGKGVSYCATCDGALFEDMEVYVIGGGNSAVEEALFLTRFARKVTIIQNLSFLTADAIAIEEAKANDKIDYIFDSVVDKIEGDGMVESMTIRNTKTNQTTEFKADEDDGLFGVFIFIGNIPNTDLYQGVLPMDEQGYLTTDDAMKTDIAGVFAAGDLRQKTLRQVVTAAGDGATAAYSAQKYVATLK</sequence>
<evidence type="ECO:0000313" key="14">
    <source>
        <dbReference type="Proteomes" id="UP000051638"/>
    </source>
</evidence>
<dbReference type="EC" id="1.8.1.9" evidence="10"/>
<dbReference type="RefSeq" id="WP_057874720.1">
    <property type="nucleotide sequence ID" value="NZ_AYYI01000087.1"/>
</dbReference>
<dbReference type="OrthoDB" id="9806179at2"/>
<dbReference type="InterPro" id="IPR050097">
    <property type="entry name" value="Ferredoxin-NADP_redctase_2"/>
</dbReference>
<dbReference type="PATRIC" id="fig|1423796.3.peg.293"/>
<keyword evidence="4 10" id="KW-0285">Flavoprotein</keyword>
<evidence type="ECO:0000256" key="11">
    <source>
        <dbReference type="RuleBase" id="RU003881"/>
    </source>
</evidence>
<dbReference type="PRINTS" id="PR00469">
    <property type="entry name" value="PNDRDTASEII"/>
</dbReference>
<dbReference type="SUPFAM" id="SSF51905">
    <property type="entry name" value="FAD/NAD(P)-binding domain"/>
    <property type="match status" value="1"/>
</dbReference>
<dbReference type="NCBIfam" id="TIGR01292">
    <property type="entry name" value="TRX_reduct"/>
    <property type="match status" value="1"/>
</dbReference>
<dbReference type="GO" id="GO:0019430">
    <property type="term" value="P:removal of superoxide radicals"/>
    <property type="evidence" value="ECO:0007669"/>
    <property type="project" value="UniProtKB-UniRule"/>
</dbReference>
<dbReference type="InterPro" id="IPR036188">
    <property type="entry name" value="FAD/NAD-bd_sf"/>
</dbReference>
<evidence type="ECO:0000256" key="1">
    <source>
        <dbReference type="ARBA" id="ARBA00009333"/>
    </source>
</evidence>
<dbReference type="GO" id="GO:0005737">
    <property type="term" value="C:cytoplasm"/>
    <property type="evidence" value="ECO:0007669"/>
    <property type="project" value="InterPro"/>
</dbReference>
<keyword evidence="5 10" id="KW-0274">FAD</keyword>
<comment type="similarity">
    <text evidence="1 10">Belongs to the class-II pyridine nucleotide-disulfide oxidoreductase family.</text>
</comment>
<evidence type="ECO:0000259" key="12">
    <source>
        <dbReference type="Pfam" id="PF07992"/>
    </source>
</evidence>
<dbReference type="AlphaFoldDB" id="A0A0R2CSJ9"/>
<evidence type="ECO:0000256" key="9">
    <source>
        <dbReference type="ARBA" id="ARBA00048132"/>
    </source>
</evidence>
<keyword evidence="6 10" id="KW-0560">Oxidoreductase</keyword>
<name>A0A0R2CSJ9_9LACO</name>
<dbReference type="PROSITE" id="PS00573">
    <property type="entry name" value="PYRIDINE_REDOX_2"/>
    <property type="match status" value="1"/>
</dbReference>
<keyword evidence="7" id="KW-1015">Disulfide bond</keyword>
<dbReference type="Proteomes" id="UP000051638">
    <property type="component" value="Unassembled WGS sequence"/>
</dbReference>
<evidence type="ECO:0000256" key="2">
    <source>
        <dbReference type="ARBA" id="ARBA00011738"/>
    </source>
</evidence>
<evidence type="ECO:0000256" key="6">
    <source>
        <dbReference type="ARBA" id="ARBA00023002"/>
    </source>
</evidence>
<evidence type="ECO:0000256" key="8">
    <source>
        <dbReference type="ARBA" id="ARBA00023284"/>
    </source>
</evidence>
<dbReference type="EMBL" id="AYYI01000087">
    <property type="protein sequence ID" value="KRM94712.1"/>
    <property type="molecule type" value="Genomic_DNA"/>
</dbReference>
<dbReference type="PANTHER" id="PTHR48105">
    <property type="entry name" value="THIOREDOXIN REDUCTASE 1-RELATED-RELATED"/>
    <property type="match status" value="1"/>
</dbReference>
<feature type="domain" description="FAD/NAD(P)-binding" evidence="12">
    <location>
        <begin position="2"/>
        <end position="301"/>
    </location>
</feature>
<dbReference type="InterPro" id="IPR023753">
    <property type="entry name" value="FAD/NAD-binding_dom"/>
</dbReference>
<keyword evidence="8 10" id="KW-0676">Redox-active center</keyword>
<evidence type="ECO:0000256" key="10">
    <source>
        <dbReference type="RuleBase" id="RU003880"/>
    </source>
</evidence>
<evidence type="ECO:0000256" key="3">
    <source>
        <dbReference type="ARBA" id="ARBA00018719"/>
    </source>
</evidence>
<comment type="caution">
    <text evidence="13">The sequence shown here is derived from an EMBL/GenBank/DDBJ whole genome shotgun (WGS) entry which is preliminary data.</text>
</comment>
<dbReference type="PRINTS" id="PR00368">
    <property type="entry name" value="FADPNR"/>
</dbReference>
<dbReference type="STRING" id="1423796.FC24_GL000282"/>
<evidence type="ECO:0000256" key="7">
    <source>
        <dbReference type="ARBA" id="ARBA00023157"/>
    </source>
</evidence>
<dbReference type="Pfam" id="PF07992">
    <property type="entry name" value="Pyr_redox_2"/>
    <property type="match status" value="1"/>
</dbReference>
<comment type="subunit">
    <text evidence="2 10">Homodimer.</text>
</comment>
<gene>
    <name evidence="13" type="ORF">FC24_GL000282</name>
</gene>
<accession>A0A0R2CSJ9</accession>
<dbReference type="InterPro" id="IPR008255">
    <property type="entry name" value="Pyr_nucl-diS_OxRdtase_2_AS"/>
</dbReference>
<keyword evidence="14" id="KW-1185">Reference proteome</keyword>
<comment type="cofactor">
    <cofactor evidence="11">
        <name>FAD</name>
        <dbReference type="ChEBI" id="CHEBI:57692"/>
    </cofactor>
    <text evidence="11">Binds 1 FAD per subunit.</text>
</comment>
<evidence type="ECO:0000256" key="4">
    <source>
        <dbReference type="ARBA" id="ARBA00022630"/>
    </source>
</evidence>
<organism evidence="13 14">
    <name type="scientific">Loigolactobacillus rennini DSM 20253</name>
    <dbReference type="NCBI Taxonomy" id="1423796"/>
    <lineage>
        <taxon>Bacteria</taxon>
        <taxon>Bacillati</taxon>
        <taxon>Bacillota</taxon>
        <taxon>Bacilli</taxon>
        <taxon>Lactobacillales</taxon>
        <taxon>Lactobacillaceae</taxon>
        <taxon>Loigolactobacillus</taxon>
    </lineage>
</organism>
<comment type="catalytic activity">
    <reaction evidence="9 10">
        <text>[thioredoxin]-dithiol + NADP(+) = [thioredoxin]-disulfide + NADPH + H(+)</text>
        <dbReference type="Rhea" id="RHEA:20345"/>
        <dbReference type="Rhea" id="RHEA-COMP:10698"/>
        <dbReference type="Rhea" id="RHEA-COMP:10700"/>
        <dbReference type="ChEBI" id="CHEBI:15378"/>
        <dbReference type="ChEBI" id="CHEBI:29950"/>
        <dbReference type="ChEBI" id="CHEBI:50058"/>
        <dbReference type="ChEBI" id="CHEBI:57783"/>
        <dbReference type="ChEBI" id="CHEBI:58349"/>
        <dbReference type="EC" id="1.8.1.9"/>
    </reaction>
</comment>
<evidence type="ECO:0000256" key="5">
    <source>
        <dbReference type="ARBA" id="ARBA00022827"/>
    </source>
</evidence>
<keyword evidence="11" id="KW-0521">NADP</keyword>
<evidence type="ECO:0000313" key="13">
    <source>
        <dbReference type="EMBL" id="KRM94712.1"/>
    </source>
</evidence>
<dbReference type="InterPro" id="IPR005982">
    <property type="entry name" value="Thioredox_Rdtase"/>
</dbReference>
<proteinExistence type="inferred from homology"/>
<reference evidence="13 14" key="1">
    <citation type="journal article" date="2015" name="Genome Announc.">
        <title>Expanding the biotechnology potential of lactobacilli through comparative genomics of 213 strains and associated genera.</title>
        <authorList>
            <person name="Sun Z."/>
            <person name="Harris H.M."/>
            <person name="McCann A."/>
            <person name="Guo C."/>
            <person name="Argimon S."/>
            <person name="Zhang W."/>
            <person name="Yang X."/>
            <person name="Jeffery I.B."/>
            <person name="Cooney J.C."/>
            <person name="Kagawa T.F."/>
            <person name="Liu W."/>
            <person name="Song Y."/>
            <person name="Salvetti E."/>
            <person name="Wrobel A."/>
            <person name="Rasinkangas P."/>
            <person name="Parkhill J."/>
            <person name="Rea M.C."/>
            <person name="O'Sullivan O."/>
            <person name="Ritari J."/>
            <person name="Douillard F.P."/>
            <person name="Paul Ross R."/>
            <person name="Yang R."/>
            <person name="Briner A.E."/>
            <person name="Felis G.E."/>
            <person name="de Vos W.M."/>
            <person name="Barrangou R."/>
            <person name="Klaenhammer T.R."/>
            <person name="Caufield P.W."/>
            <person name="Cui Y."/>
            <person name="Zhang H."/>
            <person name="O'Toole P.W."/>
        </authorList>
    </citation>
    <scope>NUCLEOTIDE SEQUENCE [LARGE SCALE GENOMIC DNA]</scope>
    <source>
        <strain evidence="13 14">DSM 20253</strain>
    </source>
</reference>
<dbReference type="Gene3D" id="3.50.50.60">
    <property type="entry name" value="FAD/NAD(P)-binding domain"/>
    <property type="match status" value="2"/>
</dbReference>
<protein>
    <recommendedName>
        <fullName evidence="3 10">Thioredoxin reductase</fullName>
        <ecNumber evidence="10">1.8.1.9</ecNumber>
    </recommendedName>
</protein>
<dbReference type="GO" id="GO:0004791">
    <property type="term" value="F:thioredoxin-disulfide reductase (NADPH) activity"/>
    <property type="evidence" value="ECO:0007669"/>
    <property type="project" value="UniProtKB-UniRule"/>
</dbReference>